<dbReference type="EMBL" id="WHUW01000012">
    <property type="protein sequence ID" value="KAF8440451.1"/>
    <property type="molecule type" value="Genomic_DNA"/>
</dbReference>
<name>A0AAD4GEL3_BOLED</name>
<evidence type="ECO:0000313" key="3">
    <source>
        <dbReference type="EMBL" id="KAF8440451.1"/>
    </source>
</evidence>
<dbReference type="GO" id="GO:0016020">
    <property type="term" value="C:membrane"/>
    <property type="evidence" value="ECO:0007669"/>
    <property type="project" value="TreeGrafter"/>
</dbReference>
<dbReference type="Gene3D" id="1.25.40.10">
    <property type="entry name" value="Tetratricopeptide repeat domain"/>
    <property type="match status" value="1"/>
</dbReference>
<reference evidence="3" key="1">
    <citation type="submission" date="2019-10" db="EMBL/GenBank/DDBJ databases">
        <authorList>
            <consortium name="DOE Joint Genome Institute"/>
            <person name="Kuo A."/>
            <person name="Miyauchi S."/>
            <person name="Kiss E."/>
            <person name="Drula E."/>
            <person name="Kohler A."/>
            <person name="Sanchez-Garcia M."/>
            <person name="Andreopoulos B."/>
            <person name="Barry K.W."/>
            <person name="Bonito G."/>
            <person name="Buee M."/>
            <person name="Carver A."/>
            <person name="Chen C."/>
            <person name="Cichocki N."/>
            <person name="Clum A."/>
            <person name="Culley D."/>
            <person name="Crous P.W."/>
            <person name="Fauchery L."/>
            <person name="Girlanda M."/>
            <person name="Hayes R."/>
            <person name="Keri Z."/>
            <person name="LaButti K."/>
            <person name="Lipzen A."/>
            <person name="Lombard V."/>
            <person name="Magnuson J."/>
            <person name="Maillard F."/>
            <person name="Morin E."/>
            <person name="Murat C."/>
            <person name="Nolan M."/>
            <person name="Ohm R."/>
            <person name="Pangilinan J."/>
            <person name="Pereira M."/>
            <person name="Perotto S."/>
            <person name="Peter M."/>
            <person name="Riley R."/>
            <person name="Sitrit Y."/>
            <person name="Stielow B."/>
            <person name="Szollosi G."/>
            <person name="Zifcakova L."/>
            <person name="Stursova M."/>
            <person name="Spatafora J.W."/>
            <person name="Tedersoo L."/>
            <person name="Vaario L.-M."/>
            <person name="Yamada A."/>
            <person name="Yan M."/>
            <person name="Wang P."/>
            <person name="Xu J."/>
            <person name="Bruns T."/>
            <person name="Baldrian P."/>
            <person name="Vilgalys R."/>
            <person name="Henrissat B."/>
            <person name="Grigoriev I.V."/>
            <person name="Hibbett D."/>
            <person name="Nagy L.G."/>
            <person name="Martin F.M."/>
        </authorList>
    </citation>
    <scope>NUCLEOTIDE SEQUENCE</scope>
    <source>
        <strain evidence="3">BED1</strain>
    </source>
</reference>
<dbReference type="PANTHER" id="PTHR45831:SF2">
    <property type="entry name" value="LD24721P"/>
    <property type="match status" value="1"/>
</dbReference>
<reference evidence="3" key="2">
    <citation type="journal article" date="2020" name="Nat. Commun.">
        <title>Large-scale genome sequencing of mycorrhizal fungi provides insights into the early evolution of symbiotic traits.</title>
        <authorList>
            <person name="Miyauchi S."/>
            <person name="Kiss E."/>
            <person name="Kuo A."/>
            <person name="Drula E."/>
            <person name="Kohler A."/>
            <person name="Sanchez-Garcia M."/>
            <person name="Morin E."/>
            <person name="Andreopoulos B."/>
            <person name="Barry K.W."/>
            <person name="Bonito G."/>
            <person name="Buee M."/>
            <person name="Carver A."/>
            <person name="Chen C."/>
            <person name="Cichocki N."/>
            <person name="Clum A."/>
            <person name="Culley D."/>
            <person name="Crous P.W."/>
            <person name="Fauchery L."/>
            <person name="Girlanda M."/>
            <person name="Hayes R.D."/>
            <person name="Keri Z."/>
            <person name="LaButti K."/>
            <person name="Lipzen A."/>
            <person name="Lombard V."/>
            <person name="Magnuson J."/>
            <person name="Maillard F."/>
            <person name="Murat C."/>
            <person name="Nolan M."/>
            <person name="Ohm R.A."/>
            <person name="Pangilinan J."/>
            <person name="Pereira M.F."/>
            <person name="Perotto S."/>
            <person name="Peter M."/>
            <person name="Pfister S."/>
            <person name="Riley R."/>
            <person name="Sitrit Y."/>
            <person name="Stielow J.B."/>
            <person name="Szollosi G."/>
            <person name="Zifcakova L."/>
            <person name="Stursova M."/>
            <person name="Spatafora J.W."/>
            <person name="Tedersoo L."/>
            <person name="Vaario L.M."/>
            <person name="Yamada A."/>
            <person name="Yan M."/>
            <person name="Wang P."/>
            <person name="Xu J."/>
            <person name="Bruns T."/>
            <person name="Baldrian P."/>
            <person name="Vilgalys R."/>
            <person name="Dunand C."/>
            <person name="Henrissat B."/>
            <person name="Grigoriev I.V."/>
            <person name="Hibbett D."/>
            <person name="Nagy L.G."/>
            <person name="Martin F.M."/>
        </authorList>
    </citation>
    <scope>NUCLEOTIDE SEQUENCE</scope>
    <source>
        <strain evidence="3">BED1</strain>
    </source>
</reference>
<sequence length="523" mass="58299">MAPSTAAAQLKEQGNALFIKKDFVRAHDKYTEAIAIDGQNAVLHANRSACSFGMGKYLDALRDAHQATELDPTYAKGWSRRAAAHDAAMEFTSAVQAWQTAVDVLPKANLTPSERQQHEQYTASLQKAQERLAAFTSNPFPGIVSGPLDKPPWKAAEEMLPALHAGGRAKFSSSAYVIHHANQDFEEGVGYINMLKKVPIKGAPNGYGIVGHTEGLACITNGLMRDMRVFRMDSSNWLNKFNDQVNFEAEKRRAWTSDSFENIKQKALDRLKKEGWNDVRPALAVVVRARLMRAILDSKLRQAPHVAVERLKEILQILQWGRQIWRDVPKDDRGAVFQDTFVRGIKAIYLETLMSAHAKAAATEKQTFLDTLLDAARELVEDMEKESRQPSSTEPVDPGFVSSFYVYPTAEADAVVGYCFVQMAQSSEKLSEKMTCYALAIKQYTQAALALPQDDEKHCWYLNCTIDPMLKTGAPKDVVMGIVEKIREAMPKMQKIWANSALAKEGRDAMIEATLRIAESKLS</sequence>
<dbReference type="Proteomes" id="UP001194468">
    <property type="component" value="Unassembled WGS sequence"/>
</dbReference>
<evidence type="ECO:0000256" key="1">
    <source>
        <dbReference type="ARBA" id="ARBA00022737"/>
    </source>
</evidence>
<evidence type="ECO:0008006" key="5">
    <source>
        <dbReference type="Google" id="ProtNLM"/>
    </source>
</evidence>
<protein>
    <recommendedName>
        <fullName evidence="5">TPR-like protein</fullName>
    </recommendedName>
</protein>
<proteinExistence type="predicted"/>
<dbReference type="GO" id="GO:0072380">
    <property type="term" value="C:TRC complex"/>
    <property type="evidence" value="ECO:0007669"/>
    <property type="project" value="TreeGrafter"/>
</dbReference>
<keyword evidence="4" id="KW-1185">Reference proteome</keyword>
<accession>A0AAD4GEL3</accession>
<evidence type="ECO:0000256" key="2">
    <source>
        <dbReference type="ARBA" id="ARBA00022803"/>
    </source>
</evidence>
<dbReference type="SUPFAM" id="SSF48452">
    <property type="entry name" value="TPR-like"/>
    <property type="match status" value="1"/>
</dbReference>
<dbReference type="AlphaFoldDB" id="A0AAD4GEL3"/>
<dbReference type="InterPro" id="IPR011990">
    <property type="entry name" value="TPR-like_helical_dom_sf"/>
</dbReference>
<organism evidence="3 4">
    <name type="scientific">Boletus edulis BED1</name>
    <dbReference type="NCBI Taxonomy" id="1328754"/>
    <lineage>
        <taxon>Eukaryota</taxon>
        <taxon>Fungi</taxon>
        <taxon>Dikarya</taxon>
        <taxon>Basidiomycota</taxon>
        <taxon>Agaricomycotina</taxon>
        <taxon>Agaricomycetes</taxon>
        <taxon>Agaricomycetidae</taxon>
        <taxon>Boletales</taxon>
        <taxon>Boletineae</taxon>
        <taxon>Boletaceae</taxon>
        <taxon>Boletoideae</taxon>
        <taxon>Boletus</taxon>
    </lineage>
</organism>
<keyword evidence="2" id="KW-0802">TPR repeat</keyword>
<dbReference type="InterPro" id="IPR047150">
    <property type="entry name" value="SGT"/>
</dbReference>
<dbReference type="SMART" id="SM00028">
    <property type="entry name" value="TPR"/>
    <property type="match status" value="3"/>
</dbReference>
<dbReference type="GO" id="GO:0006620">
    <property type="term" value="P:post-translational protein targeting to endoplasmic reticulum membrane"/>
    <property type="evidence" value="ECO:0007669"/>
    <property type="project" value="TreeGrafter"/>
</dbReference>
<evidence type="ECO:0000313" key="4">
    <source>
        <dbReference type="Proteomes" id="UP001194468"/>
    </source>
</evidence>
<dbReference type="GO" id="GO:0060090">
    <property type="term" value="F:molecular adaptor activity"/>
    <property type="evidence" value="ECO:0007669"/>
    <property type="project" value="TreeGrafter"/>
</dbReference>
<dbReference type="InterPro" id="IPR019734">
    <property type="entry name" value="TPR_rpt"/>
</dbReference>
<comment type="caution">
    <text evidence="3">The sequence shown here is derived from an EMBL/GenBank/DDBJ whole genome shotgun (WGS) entry which is preliminary data.</text>
</comment>
<gene>
    <name evidence="3" type="ORF">L210DRAFT_3539704</name>
</gene>
<dbReference type="PANTHER" id="PTHR45831">
    <property type="entry name" value="LD24721P"/>
    <property type="match status" value="1"/>
</dbReference>
<keyword evidence="1" id="KW-0677">Repeat</keyword>